<dbReference type="Proteomes" id="UP000621670">
    <property type="component" value="Unassembled WGS sequence"/>
</dbReference>
<feature type="chain" id="PRO_5045281943" evidence="1">
    <location>
        <begin position="18"/>
        <end position="303"/>
    </location>
</feature>
<feature type="signal peptide" evidence="1">
    <location>
        <begin position="1"/>
        <end position="17"/>
    </location>
</feature>
<dbReference type="RefSeq" id="WP_166132697.1">
    <property type="nucleotide sequence ID" value="NZ_JAAOBY010000001.1"/>
</dbReference>
<sequence>MKKIILSMLFVSAISFAQVNEKENLKKTEAAAAKVGADKPDGWLKSGTFSLIGNQATFNNWLAGGQSNIAANLLINYDFNYKKGDLNWDNKVIVGYGIAKIKNAKTQKTDDRLLYNSLVGKKATGYWFYSAFFNFQTQLDSGFDPATQTNKISHFFSPAYFQLGPGMMWKKSNTFKFNIAPATSRLIVVHPHFTSPEALALAEKTTSFGVAEGESTSYEFGAAVNGYYKFNVMKNVSVEQIANLYSNYLDTPKNVDIDYQVNVVMTINKYLSTNFTFQTIYDDNAFQGFQTRQNIGLGVNYGF</sequence>
<dbReference type="EMBL" id="JACRUM010000001">
    <property type="protein sequence ID" value="MBC5862042.1"/>
    <property type="molecule type" value="Genomic_DNA"/>
</dbReference>
<comment type="caution">
    <text evidence="2">The sequence shown here is derived from an EMBL/GenBank/DDBJ whole genome shotgun (WGS) entry which is preliminary data.</text>
</comment>
<dbReference type="InterPro" id="IPR021428">
    <property type="entry name" value="DUF3078"/>
</dbReference>
<keyword evidence="3" id="KW-1185">Reference proteome</keyword>
<accession>A0ABR7JC47</accession>
<gene>
    <name evidence="2" type="ORF">H8R26_01280</name>
</gene>
<protein>
    <submittedName>
        <fullName evidence="2">DUF3078 domain-containing protein</fullName>
    </submittedName>
</protein>
<proteinExistence type="predicted"/>
<evidence type="ECO:0000256" key="1">
    <source>
        <dbReference type="SAM" id="SignalP"/>
    </source>
</evidence>
<dbReference type="Pfam" id="PF11276">
    <property type="entry name" value="DUF3078"/>
    <property type="match status" value="1"/>
</dbReference>
<organism evidence="2 3">
    <name type="scientific">Flavobacterium turcicum</name>
    <dbReference type="NCBI Taxonomy" id="2764718"/>
    <lineage>
        <taxon>Bacteria</taxon>
        <taxon>Pseudomonadati</taxon>
        <taxon>Bacteroidota</taxon>
        <taxon>Flavobacteriia</taxon>
        <taxon>Flavobacteriales</taxon>
        <taxon>Flavobacteriaceae</taxon>
        <taxon>Flavobacterium</taxon>
    </lineage>
</organism>
<keyword evidence="1" id="KW-0732">Signal</keyword>
<evidence type="ECO:0000313" key="2">
    <source>
        <dbReference type="EMBL" id="MBC5862042.1"/>
    </source>
</evidence>
<evidence type="ECO:0000313" key="3">
    <source>
        <dbReference type="Proteomes" id="UP000621670"/>
    </source>
</evidence>
<reference evidence="2 3" key="1">
    <citation type="submission" date="2020-08" db="EMBL/GenBank/DDBJ databases">
        <title>Description of novel Flavobacterium F-400 isolate.</title>
        <authorList>
            <person name="Saticioglu I."/>
            <person name="Duman M."/>
            <person name="Altun S."/>
        </authorList>
    </citation>
    <scope>NUCLEOTIDE SEQUENCE [LARGE SCALE GENOMIC DNA]</scope>
    <source>
        <strain evidence="2 3">F-400</strain>
    </source>
</reference>
<name>A0ABR7JC47_9FLAO</name>